<dbReference type="EMBL" id="FZOB01000004">
    <property type="protein sequence ID" value="SNR72056.1"/>
    <property type="molecule type" value="Genomic_DNA"/>
</dbReference>
<dbReference type="AlphaFoldDB" id="A0A238YLC1"/>
<organism evidence="3 4">
    <name type="scientific">Desulfurobacterium atlanticum</name>
    <dbReference type="NCBI Taxonomy" id="240169"/>
    <lineage>
        <taxon>Bacteria</taxon>
        <taxon>Pseudomonadati</taxon>
        <taxon>Aquificota</taxon>
        <taxon>Aquificia</taxon>
        <taxon>Desulfurobacteriales</taxon>
        <taxon>Desulfurobacteriaceae</taxon>
        <taxon>Desulfurobacterium</taxon>
    </lineage>
</organism>
<dbReference type="InterPro" id="IPR023155">
    <property type="entry name" value="Cyt_c-552/4"/>
</dbReference>
<evidence type="ECO:0000259" key="2">
    <source>
        <dbReference type="Pfam" id="PF13435"/>
    </source>
</evidence>
<evidence type="ECO:0000256" key="1">
    <source>
        <dbReference type="ARBA" id="ARBA00022729"/>
    </source>
</evidence>
<feature type="domain" description="Cytochrome c-552/4" evidence="2">
    <location>
        <begin position="39"/>
        <end position="106"/>
    </location>
</feature>
<dbReference type="Gene3D" id="1.10.780.10">
    <property type="entry name" value="Hydroxylamine Oxidoreductase, Chain A, domain 1"/>
    <property type="match status" value="1"/>
</dbReference>
<dbReference type="InterPro" id="IPR051829">
    <property type="entry name" value="Multiheme_Cytochr_ET"/>
</dbReference>
<evidence type="ECO:0000313" key="3">
    <source>
        <dbReference type="EMBL" id="SNR72056.1"/>
    </source>
</evidence>
<proteinExistence type="predicted"/>
<gene>
    <name evidence="3" type="ORF">SAMN06265340_10420</name>
</gene>
<dbReference type="Proteomes" id="UP000198405">
    <property type="component" value="Unassembled WGS sequence"/>
</dbReference>
<accession>A0A238YLC1</accession>
<protein>
    <submittedName>
        <fullName evidence="3">Cytochrome c554 and c-prime</fullName>
    </submittedName>
</protein>
<name>A0A238YLC1_9BACT</name>
<feature type="domain" description="Cytochrome c-552/4" evidence="2">
    <location>
        <begin position="125"/>
        <end position="199"/>
    </location>
</feature>
<reference evidence="4" key="1">
    <citation type="submission" date="2017-06" db="EMBL/GenBank/DDBJ databases">
        <authorList>
            <person name="Varghese N."/>
            <person name="Submissions S."/>
        </authorList>
    </citation>
    <scope>NUCLEOTIDE SEQUENCE [LARGE SCALE GENOMIC DNA]</scope>
    <source>
        <strain evidence="4">DSM 15668</strain>
    </source>
</reference>
<dbReference type="PROSITE" id="PS51257">
    <property type="entry name" value="PROKAR_LIPOPROTEIN"/>
    <property type="match status" value="1"/>
</dbReference>
<dbReference type="Gene3D" id="1.20.850.10">
    <property type="entry name" value="Hydroxylamine Oxidoreductase, Chain A, domain 2"/>
    <property type="match status" value="1"/>
</dbReference>
<evidence type="ECO:0000313" key="4">
    <source>
        <dbReference type="Proteomes" id="UP000198405"/>
    </source>
</evidence>
<dbReference type="InterPro" id="IPR036280">
    <property type="entry name" value="Multihaem_cyt_sf"/>
</dbReference>
<keyword evidence="4" id="KW-1185">Reference proteome</keyword>
<dbReference type="RefSeq" id="WP_180706423.1">
    <property type="nucleotide sequence ID" value="NZ_FZOB01000004.1"/>
</dbReference>
<dbReference type="Pfam" id="PF13447">
    <property type="entry name" value="Multi-haem_cyto"/>
    <property type="match status" value="1"/>
</dbReference>
<sequence length="510" mass="56758">MKKKIGLLLAGLIISSCQQTTKETKVEPEKPKISKATQQCINCHKVVTPGIVAEWEKSKHAKITMAEALKKDPDKRLVSASSVPAELENVVVGCAECHTQNPEAHKDTFDHNGFKVHIVVTPNDCAKCHPVEAKEFSQSLKANAYANLMKNPVYHTLASTTVTSIKYHNGKAILEEPTEKDFATSCLKCHGTVVKVKGYEEKNTPFGKMKFPILEGWPNHGVGRINPDGSKGSCSACHTRHSFSMEMARKPETCGECHKGPDVPAYKVYMTSKHGSIYKSLGNKWNYENPEWIAGKDFTAPTCASCHISQIVDENGNVIAKRTHKLTDRLPYRLLGIYAVPHIKYSKTYTVKNSMGLPLPYELDGTPVESAVIDSNEVAKRLNTMKKVCSACHAQTLIDNHFKEMDEMIAYSNKQILQATGLLVDVWKKNIEKGLPQGENPFDEPIERLWTQSWLFYGTSIRYGAAMGSADYTTFANGKWQLGKTIKEMEMLKNLKEKNKIEGGNSPPLL</sequence>
<dbReference type="SUPFAM" id="SSF48695">
    <property type="entry name" value="Multiheme cytochromes"/>
    <property type="match status" value="1"/>
</dbReference>
<keyword evidence="1" id="KW-0732">Signal</keyword>
<dbReference type="PANTHER" id="PTHR35038">
    <property type="entry name" value="DISSIMILATORY SULFITE REDUCTASE SIRA"/>
    <property type="match status" value="1"/>
</dbReference>
<dbReference type="Pfam" id="PF13435">
    <property type="entry name" value="Cytochrome_C554"/>
    <property type="match status" value="2"/>
</dbReference>